<sequence length="264" mass="28570">MKTVLVEQQGNALEDPRPPRPHGSTSSWILVLMDQRPHGSTSSWIHVLMDQRPHGSTSSWIHVLMDPRPHGSTSSWILVLMDPRPHGSTSSWIHVLMDPRPHGSTGIHVLMDPCPHGSTSSWIHVLMDPRPHGSTSSSFSISGHSRVLRRSSKLHHKRRKDAPQTPPVRITDQDGALPASTADSSGGAPPPLSPPAPPLTGVSLDRTCGSGRPDQNGRSRTGFDRRWNGSSSSSSSSSSPAAPARIRTGPMDRGVVRSRFRRGG</sequence>
<dbReference type="Proteomes" id="UP000646548">
    <property type="component" value="Unassembled WGS sequence"/>
</dbReference>
<dbReference type="AlphaFoldDB" id="A0A834BXR2"/>
<feature type="compositionally biased region" description="Basic residues" evidence="1">
    <location>
        <begin position="146"/>
        <end position="160"/>
    </location>
</feature>
<feature type="compositionally biased region" description="Low complexity" evidence="1">
    <location>
        <begin position="230"/>
        <end position="239"/>
    </location>
</feature>
<protein>
    <submittedName>
        <fullName evidence="2">Uncharacterized protein</fullName>
    </submittedName>
</protein>
<proteinExistence type="predicted"/>
<evidence type="ECO:0000256" key="1">
    <source>
        <dbReference type="SAM" id="MobiDB-lite"/>
    </source>
</evidence>
<dbReference type="EMBL" id="WKFB01000851">
    <property type="protein sequence ID" value="KAF6717323.1"/>
    <property type="molecule type" value="Genomic_DNA"/>
</dbReference>
<evidence type="ECO:0000313" key="2">
    <source>
        <dbReference type="EMBL" id="KAF6717323.1"/>
    </source>
</evidence>
<feature type="compositionally biased region" description="Basic and acidic residues" evidence="1">
    <location>
        <begin position="215"/>
        <end position="227"/>
    </location>
</feature>
<evidence type="ECO:0000313" key="3">
    <source>
        <dbReference type="Proteomes" id="UP000646548"/>
    </source>
</evidence>
<name>A0A834BXR2_ORYME</name>
<feature type="compositionally biased region" description="Polar residues" evidence="1">
    <location>
        <begin position="1"/>
        <end position="11"/>
    </location>
</feature>
<organism evidence="2 3">
    <name type="scientific">Oryzias melastigma</name>
    <name type="common">Marine medaka</name>
    <dbReference type="NCBI Taxonomy" id="30732"/>
    <lineage>
        <taxon>Eukaryota</taxon>
        <taxon>Metazoa</taxon>
        <taxon>Chordata</taxon>
        <taxon>Craniata</taxon>
        <taxon>Vertebrata</taxon>
        <taxon>Euteleostomi</taxon>
        <taxon>Actinopterygii</taxon>
        <taxon>Neopterygii</taxon>
        <taxon>Teleostei</taxon>
        <taxon>Neoteleostei</taxon>
        <taxon>Acanthomorphata</taxon>
        <taxon>Ovalentaria</taxon>
        <taxon>Atherinomorphae</taxon>
        <taxon>Beloniformes</taxon>
        <taxon>Adrianichthyidae</taxon>
        <taxon>Oryziinae</taxon>
        <taxon>Oryzias</taxon>
    </lineage>
</organism>
<accession>A0A834BXR2</accession>
<reference evidence="2" key="1">
    <citation type="journal article" name="BMC Genomics">
        <title>Long-read sequencing and de novo genome assembly of marine medaka (Oryzias melastigma).</title>
        <authorList>
            <person name="Liang P."/>
            <person name="Saqib H.S.A."/>
            <person name="Ni X."/>
            <person name="Shen Y."/>
        </authorList>
    </citation>
    <scope>NUCLEOTIDE SEQUENCE</scope>
    <source>
        <strain evidence="2">Bigg-433</strain>
    </source>
</reference>
<comment type="caution">
    <text evidence="2">The sequence shown here is derived from an EMBL/GenBank/DDBJ whole genome shotgun (WGS) entry which is preliminary data.</text>
</comment>
<feature type="compositionally biased region" description="Pro residues" evidence="1">
    <location>
        <begin position="188"/>
        <end position="198"/>
    </location>
</feature>
<gene>
    <name evidence="2" type="ORF">FQA47_010839</name>
</gene>
<feature type="region of interest" description="Disordered" evidence="1">
    <location>
        <begin position="1"/>
        <end position="25"/>
    </location>
</feature>
<feature type="compositionally biased region" description="Low complexity" evidence="1">
    <location>
        <begin position="134"/>
        <end position="145"/>
    </location>
</feature>
<feature type="region of interest" description="Disordered" evidence="1">
    <location>
        <begin position="125"/>
        <end position="264"/>
    </location>
</feature>